<dbReference type="AlphaFoldDB" id="A0A4P9VY32"/>
<evidence type="ECO:0000313" key="3">
    <source>
        <dbReference type="Proteomes" id="UP000269721"/>
    </source>
</evidence>
<dbReference type="EMBL" id="ML000420">
    <property type="protein sequence ID" value="RKO84162.1"/>
    <property type="molecule type" value="Genomic_DNA"/>
</dbReference>
<gene>
    <name evidence="2" type="ORF">BDK51DRAFT_45071</name>
</gene>
<protein>
    <submittedName>
        <fullName evidence="2">Uncharacterized protein</fullName>
    </submittedName>
</protein>
<dbReference type="Proteomes" id="UP000269721">
    <property type="component" value="Unassembled WGS sequence"/>
</dbReference>
<name>A0A4P9VY32_9FUNG</name>
<feature type="region of interest" description="Disordered" evidence="1">
    <location>
        <begin position="387"/>
        <end position="406"/>
    </location>
</feature>
<sequence length="406" mass="44686">MPASRRVQALERYIADPYPRHPHLPLRFLYVSPAPGEWPNDPVDGVEDLGGDWPPPGQYQYDMPFVRLRFTVYERPGGANEQKATFRWSETGDVVVATDEVLGTAAHVMGLARRIQDLRRKFGVHLDEDWNHMPYFDWVAMRADWDLDWATDWLEGGTVEAKDVQVAARAHVGLWADPLARQVDDDGAGLELSLSARELLRSLGGRGLGLQVASAGGVRHCRGARSCDHLASVAVCVGIEQPAEWTIDWGDNETNPLSQTLSFQRQLYCPPLPVTFTLHSSHLPLPPRRLFLFSLRPLSAGVQACMLPPFSPASHHPPWPADDPCRCFPTLSAVPTSGFTSTRKRMKGLDLSDSRWKQTLLTLAASSALPRLDPTLLPSVTTVAASALAPPRSQTPAAVLPTPPTP</sequence>
<proteinExistence type="predicted"/>
<evidence type="ECO:0000313" key="2">
    <source>
        <dbReference type="EMBL" id="RKO84162.1"/>
    </source>
</evidence>
<keyword evidence="3" id="KW-1185">Reference proteome</keyword>
<accession>A0A4P9VY32</accession>
<organism evidence="2 3">
    <name type="scientific">Blyttiomyces helicus</name>
    <dbReference type="NCBI Taxonomy" id="388810"/>
    <lineage>
        <taxon>Eukaryota</taxon>
        <taxon>Fungi</taxon>
        <taxon>Fungi incertae sedis</taxon>
        <taxon>Chytridiomycota</taxon>
        <taxon>Chytridiomycota incertae sedis</taxon>
        <taxon>Chytridiomycetes</taxon>
        <taxon>Chytridiomycetes incertae sedis</taxon>
        <taxon>Blyttiomyces</taxon>
    </lineage>
</organism>
<evidence type="ECO:0000256" key="1">
    <source>
        <dbReference type="SAM" id="MobiDB-lite"/>
    </source>
</evidence>
<reference evidence="3" key="1">
    <citation type="journal article" date="2018" name="Nat. Microbiol.">
        <title>Leveraging single-cell genomics to expand the fungal tree of life.</title>
        <authorList>
            <person name="Ahrendt S.R."/>
            <person name="Quandt C.A."/>
            <person name="Ciobanu D."/>
            <person name="Clum A."/>
            <person name="Salamov A."/>
            <person name="Andreopoulos B."/>
            <person name="Cheng J.F."/>
            <person name="Woyke T."/>
            <person name="Pelin A."/>
            <person name="Henrissat B."/>
            <person name="Reynolds N.K."/>
            <person name="Benny G.L."/>
            <person name="Smith M.E."/>
            <person name="James T.Y."/>
            <person name="Grigoriev I.V."/>
        </authorList>
    </citation>
    <scope>NUCLEOTIDE SEQUENCE [LARGE SCALE GENOMIC DNA]</scope>
</reference>